<protein>
    <submittedName>
        <fullName evidence="7">Energy-coupling factor transporter transmembrane protein EcfT</fullName>
    </submittedName>
</protein>
<evidence type="ECO:0000256" key="1">
    <source>
        <dbReference type="ARBA" id="ARBA00004141"/>
    </source>
</evidence>
<dbReference type="RefSeq" id="WP_155045214.1">
    <property type="nucleotide sequence ID" value="NZ_WMIH01000012.1"/>
</dbReference>
<dbReference type="EMBL" id="WMII01000012">
    <property type="protein sequence ID" value="MTH65340.1"/>
    <property type="molecule type" value="Genomic_DNA"/>
</dbReference>
<dbReference type="GO" id="GO:0005886">
    <property type="term" value="C:plasma membrane"/>
    <property type="evidence" value="ECO:0007669"/>
    <property type="project" value="UniProtKB-ARBA"/>
</dbReference>
<accession>A0A6L6J246</accession>
<reference evidence="7 8" key="1">
    <citation type="submission" date="2019-11" db="EMBL/GenBank/DDBJ databases">
        <authorList>
            <person name="Dong K."/>
        </authorList>
    </citation>
    <scope>NUCLEOTIDE SEQUENCE [LARGE SCALE GENOMIC DNA]</scope>
    <source>
        <strain evidence="7 8">DK608</strain>
    </source>
</reference>
<evidence type="ECO:0000313" key="8">
    <source>
        <dbReference type="Proteomes" id="UP000478740"/>
    </source>
</evidence>
<dbReference type="Pfam" id="PF02361">
    <property type="entry name" value="CbiQ"/>
    <property type="match status" value="1"/>
</dbReference>
<dbReference type="Proteomes" id="UP000478740">
    <property type="component" value="Unassembled WGS sequence"/>
</dbReference>
<dbReference type="CDD" id="cd16914">
    <property type="entry name" value="EcfT"/>
    <property type="match status" value="1"/>
</dbReference>
<feature type="transmembrane region" description="Helical" evidence="6">
    <location>
        <begin position="68"/>
        <end position="89"/>
    </location>
</feature>
<feature type="transmembrane region" description="Helical" evidence="6">
    <location>
        <begin position="96"/>
        <end position="115"/>
    </location>
</feature>
<sequence>MISLSSPVRTRAQDWHAGAKLAALALATTALFLLPGLWVQIVALAVVLGLYALPGRDFLIHGLRHLRILWPFAVLLLVWHAWIGELALGAHIALRIVNVVALANLVTMTTTLSALSDVVHRLFSPLRRLGLPVGILEAAIPLVIRFVPTLIGKARALMQAWRARSHRRANWNIVLPLALLALDDADHLAEALRARGGISPQGED</sequence>
<comment type="similarity">
    <text evidence="2">Belongs to the CbiQ family.</text>
</comment>
<organism evidence="7 8">
    <name type="scientific">Paracoccus shanxieyensis</name>
    <dbReference type="NCBI Taxonomy" id="2675752"/>
    <lineage>
        <taxon>Bacteria</taxon>
        <taxon>Pseudomonadati</taxon>
        <taxon>Pseudomonadota</taxon>
        <taxon>Alphaproteobacteria</taxon>
        <taxon>Rhodobacterales</taxon>
        <taxon>Paracoccaceae</taxon>
        <taxon>Paracoccus</taxon>
    </lineage>
</organism>
<proteinExistence type="inferred from homology"/>
<comment type="caution">
    <text evidence="7">The sequence shown here is derived from an EMBL/GenBank/DDBJ whole genome shotgun (WGS) entry which is preliminary data.</text>
</comment>
<dbReference type="InterPro" id="IPR003339">
    <property type="entry name" value="ABC/ECF_trnsptr_transmembrane"/>
</dbReference>
<feature type="transmembrane region" description="Helical" evidence="6">
    <location>
        <begin position="135"/>
        <end position="158"/>
    </location>
</feature>
<evidence type="ECO:0000256" key="2">
    <source>
        <dbReference type="ARBA" id="ARBA00008564"/>
    </source>
</evidence>
<name>A0A6L6J246_9RHOB</name>
<evidence type="ECO:0000256" key="3">
    <source>
        <dbReference type="ARBA" id="ARBA00022692"/>
    </source>
</evidence>
<keyword evidence="5 6" id="KW-0472">Membrane</keyword>
<feature type="transmembrane region" description="Helical" evidence="6">
    <location>
        <begin position="21"/>
        <end position="48"/>
    </location>
</feature>
<comment type="subcellular location">
    <subcellularLocation>
        <location evidence="1">Membrane</location>
        <topology evidence="1">Multi-pass membrane protein</topology>
    </subcellularLocation>
</comment>
<gene>
    <name evidence="7" type="ORF">GL284_13780</name>
</gene>
<evidence type="ECO:0000256" key="4">
    <source>
        <dbReference type="ARBA" id="ARBA00022989"/>
    </source>
</evidence>
<evidence type="ECO:0000313" key="7">
    <source>
        <dbReference type="EMBL" id="MTH65340.1"/>
    </source>
</evidence>
<evidence type="ECO:0000256" key="6">
    <source>
        <dbReference type="SAM" id="Phobius"/>
    </source>
</evidence>
<evidence type="ECO:0000256" key="5">
    <source>
        <dbReference type="ARBA" id="ARBA00023136"/>
    </source>
</evidence>
<keyword evidence="4 6" id="KW-1133">Transmembrane helix</keyword>
<keyword evidence="3 6" id="KW-0812">Transmembrane</keyword>
<dbReference type="AlphaFoldDB" id="A0A6L6J246"/>
<keyword evidence="8" id="KW-1185">Reference proteome</keyword>